<dbReference type="PANTHER" id="PTHR43648:SF1">
    <property type="entry name" value="ELECTRON TRANSFER FLAVOPROTEIN BETA SUBUNIT LYSINE METHYLTRANSFERASE"/>
    <property type="match status" value="1"/>
</dbReference>
<dbReference type="EC" id="2.1.1.-" evidence="6"/>
<evidence type="ECO:0000313" key="8">
    <source>
        <dbReference type="Proteomes" id="UP001206692"/>
    </source>
</evidence>
<evidence type="ECO:0000256" key="4">
    <source>
        <dbReference type="ARBA" id="ARBA00022679"/>
    </source>
</evidence>
<comment type="function">
    <text evidence="6">Methylates ribosomal protein L11.</text>
</comment>
<evidence type="ECO:0000256" key="5">
    <source>
        <dbReference type="ARBA" id="ARBA00022691"/>
    </source>
</evidence>
<keyword evidence="8" id="KW-1185">Reference proteome</keyword>
<comment type="subcellular location">
    <subcellularLocation>
        <location evidence="6">Cytoplasm</location>
    </subcellularLocation>
</comment>
<dbReference type="NCBIfam" id="TIGR00406">
    <property type="entry name" value="prmA"/>
    <property type="match status" value="1"/>
</dbReference>
<dbReference type="GO" id="GO:0032259">
    <property type="term" value="P:methylation"/>
    <property type="evidence" value="ECO:0007669"/>
    <property type="project" value="UniProtKB-KW"/>
</dbReference>
<evidence type="ECO:0000256" key="2">
    <source>
        <dbReference type="ARBA" id="ARBA00022490"/>
    </source>
</evidence>
<proteinExistence type="inferred from homology"/>
<dbReference type="SUPFAM" id="SSF53335">
    <property type="entry name" value="S-adenosyl-L-methionine-dependent methyltransferases"/>
    <property type="match status" value="1"/>
</dbReference>
<organism evidence="7 8">
    <name type="scientific">Megasphaera massiliensis</name>
    <dbReference type="NCBI Taxonomy" id="1232428"/>
    <lineage>
        <taxon>Bacteria</taxon>
        <taxon>Bacillati</taxon>
        <taxon>Bacillota</taxon>
        <taxon>Negativicutes</taxon>
        <taxon>Veillonellales</taxon>
        <taxon>Veillonellaceae</taxon>
        <taxon>Megasphaera</taxon>
    </lineage>
</organism>
<keyword evidence="3 6" id="KW-0489">Methyltransferase</keyword>
<name>A0ABT1SP56_9FIRM</name>
<dbReference type="CDD" id="cd02440">
    <property type="entry name" value="AdoMet_MTases"/>
    <property type="match status" value="1"/>
</dbReference>
<dbReference type="InterPro" id="IPR004498">
    <property type="entry name" value="Ribosomal_PrmA_MeTrfase"/>
</dbReference>
<evidence type="ECO:0000256" key="3">
    <source>
        <dbReference type="ARBA" id="ARBA00022603"/>
    </source>
</evidence>
<keyword evidence="4 6" id="KW-0808">Transferase</keyword>
<evidence type="ECO:0000256" key="6">
    <source>
        <dbReference type="HAMAP-Rule" id="MF_00735"/>
    </source>
</evidence>
<dbReference type="HAMAP" id="MF_00735">
    <property type="entry name" value="Methyltr_PrmA"/>
    <property type="match status" value="1"/>
</dbReference>
<feature type="binding site" evidence="6">
    <location>
        <position position="183"/>
    </location>
    <ligand>
        <name>S-adenosyl-L-methionine</name>
        <dbReference type="ChEBI" id="CHEBI:59789"/>
    </ligand>
</feature>
<dbReference type="RefSeq" id="WP_062412769.1">
    <property type="nucleotide sequence ID" value="NZ_JAJCIO010000001.1"/>
</dbReference>
<protein>
    <recommendedName>
        <fullName evidence="6">Ribosomal protein L11 methyltransferase</fullName>
        <shortName evidence="6">L11 Mtase</shortName>
        <ecNumber evidence="6">2.1.1.-</ecNumber>
    </recommendedName>
</protein>
<dbReference type="Proteomes" id="UP001206692">
    <property type="component" value="Unassembled WGS sequence"/>
</dbReference>
<feature type="binding site" evidence="6">
    <location>
        <position position="228"/>
    </location>
    <ligand>
        <name>S-adenosyl-L-methionine</name>
        <dbReference type="ChEBI" id="CHEBI:59789"/>
    </ligand>
</feature>
<keyword evidence="7" id="KW-0687">Ribonucleoprotein</keyword>
<dbReference type="GO" id="GO:0008168">
    <property type="term" value="F:methyltransferase activity"/>
    <property type="evidence" value="ECO:0007669"/>
    <property type="project" value="UniProtKB-KW"/>
</dbReference>
<evidence type="ECO:0000256" key="1">
    <source>
        <dbReference type="ARBA" id="ARBA00009741"/>
    </source>
</evidence>
<sequence length="291" mass="31379">MQWNEVDLLVSPVATDLVALLVYECGSNGSVIDDEQPDSEGRVRITAYFPLAQEGLVETIREKMNALESRGADLGNWQVIEKNVNDEDWLFAWQDHFHPKKISRHFWAEPAWEKASPEPGEDVLTIDPGLAFGSGFHDTTCLCVQYLEDTVQPGDIVFDIGTGTGILAIAAAKLGAAHAAAVDFDSAAVAQARVNAAINGVEDRLSIANSDLLAAIPKGQKADVIVANLVTNAVLALLPTVAPYLKDGGTLIVSGIIDDRIDEVRAAAEKAGFVWADEQLRSGWYAVKLTR</sequence>
<accession>A0ABT1SP56</accession>
<dbReference type="Pfam" id="PF06325">
    <property type="entry name" value="PrmA"/>
    <property type="match status" value="1"/>
</dbReference>
<comment type="similarity">
    <text evidence="1 6">Belongs to the methyltransferase superfamily. PrmA family.</text>
</comment>
<keyword evidence="7" id="KW-0689">Ribosomal protein</keyword>
<gene>
    <name evidence="6 7" type="primary">prmA</name>
    <name evidence="7" type="ORF">NE675_01105</name>
</gene>
<keyword evidence="5 6" id="KW-0949">S-adenosyl-L-methionine</keyword>
<evidence type="ECO:0000313" key="7">
    <source>
        <dbReference type="EMBL" id="MCQ5341636.1"/>
    </source>
</evidence>
<comment type="catalytic activity">
    <reaction evidence="6">
        <text>L-lysyl-[protein] + 3 S-adenosyl-L-methionine = N(6),N(6),N(6)-trimethyl-L-lysyl-[protein] + 3 S-adenosyl-L-homocysteine + 3 H(+)</text>
        <dbReference type="Rhea" id="RHEA:54192"/>
        <dbReference type="Rhea" id="RHEA-COMP:9752"/>
        <dbReference type="Rhea" id="RHEA-COMP:13826"/>
        <dbReference type="ChEBI" id="CHEBI:15378"/>
        <dbReference type="ChEBI" id="CHEBI:29969"/>
        <dbReference type="ChEBI" id="CHEBI:57856"/>
        <dbReference type="ChEBI" id="CHEBI:59789"/>
        <dbReference type="ChEBI" id="CHEBI:61961"/>
    </reaction>
</comment>
<dbReference type="InterPro" id="IPR029063">
    <property type="entry name" value="SAM-dependent_MTases_sf"/>
</dbReference>
<comment type="caution">
    <text evidence="7">The sequence shown here is derived from an EMBL/GenBank/DDBJ whole genome shotgun (WGS) entry which is preliminary data.</text>
</comment>
<dbReference type="PIRSF" id="PIRSF000401">
    <property type="entry name" value="RPL11_MTase"/>
    <property type="match status" value="1"/>
</dbReference>
<reference evidence="7 8" key="1">
    <citation type="submission" date="2022-06" db="EMBL/GenBank/DDBJ databases">
        <title>Isolation of gut microbiota from human fecal samples.</title>
        <authorList>
            <person name="Pamer E.G."/>
            <person name="Barat B."/>
            <person name="Waligurski E."/>
            <person name="Medina S."/>
            <person name="Paddock L."/>
            <person name="Mostad J."/>
        </authorList>
    </citation>
    <scope>NUCLEOTIDE SEQUENCE [LARGE SCALE GENOMIC DNA]</scope>
    <source>
        <strain evidence="7 8">DFI.1.1</strain>
    </source>
</reference>
<dbReference type="EMBL" id="JANGEW010000001">
    <property type="protein sequence ID" value="MCQ5341636.1"/>
    <property type="molecule type" value="Genomic_DNA"/>
</dbReference>
<dbReference type="GO" id="GO:0005840">
    <property type="term" value="C:ribosome"/>
    <property type="evidence" value="ECO:0007669"/>
    <property type="project" value="UniProtKB-KW"/>
</dbReference>
<dbReference type="PANTHER" id="PTHR43648">
    <property type="entry name" value="ELECTRON TRANSFER FLAVOPROTEIN BETA SUBUNIT LYSINE METHYLTRANSFERASE"/>
    <property type="match status" value="1"/>
</dbReference>
<dbReference type="InterPro" id="IPR050078">
    <property type="entry name" value="Ribosomal_L11_MeTrfase_PrmA"/>
</dbReference>
<keyword evidence="2 6" id="KW-0963">Cytoplasm</keyword>
<dbReference type="Gene3D" id="3.40.50.150">
    <property type="entry name" value="Vaccinia Virus protein VP39"/>
    <property type="match status" value="1"/>
</dbReference>
<feature type="binding site" evidence="6">
    <location>
        <position position="161"/>
    </location>
    <ligand>
        <name>S-adenosyl-L-methionine</name>
        <dbReference type="ChEBI" id="CHEBI:59789"/>
    </ligand>
</feature>
<feature type="binding site" evidence="6">
    <location>
        <position position="140"/>
    </location>
    <ligand>
        <name>S-adenosyl-L-methionine</name>
        <dbReference type="ChEBI" id="CHEBI:59789"/>
    </ligand>
</feature>